<feature type="compositionally biased region" description="Low complexity" evidence="1">
    <location>
        <begin position="73"/>
        <end position="82"/>
    </location>
</feature>
<name>A0A336M4K3_CULSO</name>
<evidence type="ECO:0000256" key="1">
    <source>
        <dbReference type="SAM" id="MobiDB-lite"/>
    </source>
</evidence>
<feature type="region of interest" description="Disordered" evidence="1">
    <location>
        <begin position="73"/>
        <end position="113"/>
    </location>
</feature>
<feature type="signal peptide" evidence="2">
    <location>
        <begin position="1"/>
        <end position="20"/>
    </location>
</feature>
<sequence length="315" mass="35326">MRQFLCFNVIILIFTLTCCGQISCASKDYYKNETEIEEDAPSKISLNISFDDQISTKSVTKGAQLLTSSVITTKTTRSSSSRKPSKKRPTSTTNIPKAISTKSGRKNETNEQYECPKDNEVPFQLFYTQCNSNKECKNLGPSQICCKLFGSKRCIEGKVVQPKEPKHEPILFVIPRKCPKPGQLLAETWWNIETCESDNDCWPRICCPDGKLKYCRTSQPEFESASIPAARQLATPLESVAQYLQCTPAPPPVFDPHPKPCNNTLDCFPNLCCAEAGKKVCRPPKRSILSLLTGFAQGFSNVSFIRDWTENLIIR</sequence>
<proteinExistence type="predicted"/>
<gene>
    <name evidence="3" type="primary">CSON009764</name>
</gene>
<organism evidence="3">
    <name type="scientific">Culicoides sonorensis</name>
    <name type="common">Biting midge</name>
    <dbReference type="NCBI Taxonomy" id="179676"/>
    <lineage>
        <taxon>Eukaryota</taxon>
        <taxon>Metazoa</taxon>
        <taxon>Ecdysozoa</taxon>
        <taxon>Arthropoda</taxon>
        <taxon>Hexapoda</taxon>
        <taxon>Insecta</taxon>
        <taxon>Pterygota</taxon>
        <taxon>Neoptera</taxon>
        <taxon>Endopterygota</taxon>
        <taxon>Diptera</taxon>
        <taxon>Nematocera</taxon>
        <taxon>Chironomoidea</taxon>
        <taxon>Ceratopogonidae</taxon>
        <taxon>Ceratopogoninae</taxon>
        <taxon>Culicoides</taxon>
        <taxon>Monoculicoides</taxon>
    </lineage>
</organism>
<evidence type="ECO:0000313" key="3">
    <source>
        <dbReference type="EMBL" id="SSX23863.1"/>
    </source>
</evidence>
<dbReference type="VEuPathDB" id="VectorBase:CSON009764"/>
<evidence type="ECO:0000256" key="2">
    <source>
        <dbReference type="SAM" id="SignalP"/>
    </source>
</evidence>
<dbReference type="EMBL" id="UFQT01000390">
    <property type="protein sequence ID" value="SSX23863.1"/>
    <property type="molecule type" value="Genomic_DNA"/>
</dbReference>
<accession>A0A336M4K3</accession>
<feature type="chain" id="PRO_5016420561" evidence="2">
    <location>
        <begin position="21"/>
        <end position="315"/>
    </location>
</feature>
<keyword evidence="2" id="KW-0732">Signal</keyword>
<dbReference type="OMA" id="ISCASKD"/>
<protein>
    <submittedName>
        <fullName evidence="3">CSON009764 protein</fullName>
    </submittedName>
</protein>
<dbReference type="AlphaFoldDB" id="A0A336M4K3"/>
<reference evidence="3" key="1">
    <citation type="submission" date="2018-07" db="EMBL/GenBank/DDBJ databases">
        <authorList>
            <person name="Quirk P.G."/>
            <person name="Krulwich T.A."/>
        </authorList>
    </citation>
    <scope>NUCLEOTIDE SEQUENCE</scope>
</reference>